<reference evidence="1 2" key="1">
    <citation type="submission" date="2021-06" db="EMBL/GenBank/DDBJ databases">
        <title>Caerostris extrusa draft genome.</title>
        <authorList>
            <person name="Kono N."/>
            <person name="Arakawa K."/>
        </authorList>
    </citation>
    <scope>NUCLEOTIDE SEQUENCE [LARGE SCALE GENOMIC DNA]</scope>
</reference>
<organism evidence="1 2">
    <name type="scientific">Caerostris extrusa</name>
    <name type="common">Bark spider</name>
    <name type="synonym">Caerostris bankana</name>
    <dbReference type="NCBI Taxonomy" id="172846"/>
    <lineage>
        <taxon>Eukaryota</taxon>
        <taxon>Metazoa</taxon>
        <taxon>Ecdysozoa</taxon>
        <taxon>Arthropoda</taxon>
        <taxon>Chelicerata</taxon>
        <taxon>Arachnida</taxon>
        <taxon>Araneae</taxon>
        <taxon>Araneomorphae</taxon>
        <taxon>Entelegynae</taxon>
        <taxon>Araneoidea</taxon>
        <taxon>Araneidae</taxon>
        <taxon>Caerostris</taxon>
    </lineage>
</organism>
<dbReference type="EMBL" id="BPLR01021481">
    <property type="protein sequence ID" value="GIX90196.1"/>
    <property type="molecule type" value="Genomic_DNA"/>
</dbReference>
<accession>A0AAV4NZM8</accession>
<keyword evidence="2" id="KW-1185">Reference proteome</keyword>
<dbReference type="AlphaFoldDB" id="A0AAV4NZM8"/>
<protein>
    <submittedName>
        <fullName evidence="1">Uncharacterized protein</fullName>
    </submittedName>
</protein>
<sequence>MLPPPPPSIWSLIVVIYLKQQWERVVVVGVVDSENERVLEWGWGWKGRGSEVAFFISSLSESGRGGREGGFKRERDSLCSFDNAKRGKIGKIINCFPRFSFRRAPRENKDYAGKNKGEKMQKQKEARDFGCNSGAMLLKLLSQRSGDSVSKYR</sequence>
<comment type="caution">
    <text evidence="1">The sequence shown here is derived from an EMBL/GenBank/DDBJ whole genome shotgun (WGS) entry which is preliminary data.</text>
</comment>
<dbReference type="Proteomes" id="UP001054945">
    <property type="component" value="Unassembled WGS sequence"/>
</dbReference>
<evidence type="ECO:0000313" key="1">
    <source>
        <dbReference type="EMBL" id="GIX90196.1"/>
    </source>
</evidence>
<name>A0AAV4NZM8_CAEEX</name>
<evidence type="ECO:0000313" key="2">
    <source>
        <dbReference type="Proteomes" id="UP001054945"/>
    </source>
</evidence>
<proteinExistence type="predicted"/>
<gene>
    <name evidence="1" type="ORF">CEXT_38831</name>
</gene>